<evidence type="ECO:0000313" key="3">
    <source>
        <dbReference type="Proteomes" id="UP000443582"/>
    </source>
</evidence>
<keyword evidence="3" id="KW-1185">Reference proteome</keyword>
<accession>A0ABY0IKK4</accession>
<organism evidence="2 3">
    <name type="scientific">Halobacteriovorax vibrionivorans</name>
    <dbReference type="NCBI Taxonomy" id="2152716"/>
    <lineage>
        <taxon>Bacteria</taxon>
        <taxon>Pseudomonadati</taxon>
        <taxon>Bdellovibrionota</taxon>
        <taxon>Bacteriovoracia</taxon>
        <taxon>Bacteriovoracales</taxon>
        <taxon>Halobacteriovoraceae</taxon>
        <taxon>Halobacteriovorax</taxon>
    </lineage>
</organism>
<proteinExistence type="predicted"/>
<dbReference type="Proteomes" id="UP000443582">
    <property type="component" value="Unassembled WGS sequence"/>
</dbReference>
<keyword evidence="1" id="KW-0732">Signal</keyword>
<name>A0ABY0IKK4_9BACT</name>
<dbReference type="EMBL" id="QDKL01000001">
    <property type="protein sequence ID" value="RZF23172.1"/>
    <property type="molecule type" value="Genomic_DNA"/>
</dbReference>
<evidence type="ECO:0000256" key="1">
    <source>
        <dbReference type="SAM" id="SignalP"/>
    </source>
</evidence>
<protein>
    <submittedName>
        <fullName evidence="2">Uncharacterized protein</fullName>
    </submittedName>
</protein>
<feature type="chain" id="PRO_5046366946" evidence="1">
    <location>
        <begin position="22"/>
        <end position="260"/>
    </location>
</feature>
<comment type="caution">
    <text evidence="2">The sequence shown here is derived from an EMBL/GenBank/DDBJ whole genome shotgun (WGS) entry which is preliminary data.</text>
</comment>
<dbReference type="RefSeq" id="WP_114706120.1">
    <property type="nucleotide sequence ID" value="NZ_QDKL01000001.1"/>
</dbReference>
<feature type="signal peptide" evidence="1">
    <location>
        <begin position="1"/>
        <end position="21"/>
    </location>
</feature>
<sequence>MLKFNISLIVVLLLSVSSVFSNNEKIFEDHKLRTYTPLAGEIKDLFFDIREPNLESYVKSNTALVPDDVYYRVYWSFPNNIRVRVEGLPEKGFDLLKQTLIAKVKPYVELILAKDLTTALESSVYKKDTKESARYIRVKSKKELLDLAVSFYSSGHIKSIETKSPNLITTTAFSYSKKSWAKGKSVVSQIVISEGRGVSSVKKEIEIEYDKVNTFGLPSEINTVSYAMNGDKKIDLGKMNLKVNNYHINTGKAKKFMGIE</sequence>
<reference evidence="3" key="1">
    <citation type="journal article" date="2019" name="Int. J. Syst. Evol. Microbiol.">
        <title>Halobacteriovorax valvorus sp. nov., a novel prokaryotic predator isolated from coastal seawater of China.</title>
        <authorList>
            <person name="Chen M.-X."/>
        </authorList>
    </citation>
    <scope>NUCLEOTIDE SEQUENCE [LARGE SCALE GENOMIC DNA]</scope>
    <source>
        <strain evidence="3">BL9</strain>
    </source>
</reference>
<evidence type="ECO:0000313" key="2">
    <source>
        <dbReference type="EMBL" id="RZF23172.1"/>
    </source>
</evidence>
<gene>
    <name evidence="2" type="ORF">DAY19_05225</name>
</gene>